<dbReference type="Gene3D" id="1.20.59.20">
    <property type="match status" value="1"/>
</dbReference>
<comment type="caution">
    <text evidence="10">The sequence shown here is derived from an EMBL/GenBank/DDBJ whole genome shotgun (WGS) entry which is preliminary data.</text>
</comment>
<dbReference type="AlphaFoldDB" id="A0A520MHI0"/>
<dbReference type="InterPro" id="IPR012094">
    <property type="entry name" value="tRNA_Ile_lys_synt"/>
</dbReference>
<dbReference type="HAMAP" id="MF_01161">
    <property type="entry name" value="tRNA_Ile_lys_synt"/>
    <property type="match status" value="1"/>
</dbReference>
<comment type="catalytic activity">
    <reaction evidence="7 8">
        <text>cytidine(34) in tRNA(Ile2) + L-lysine + ATP = lysidine(34) in tRNA(Ile2) + AMP + diphosphate + H(+)</text>
        <dbReference type="Rhea" id="RHEA:43744"/>
        <dbReference type="Rhea" id="RHEA-COMP:10625"/>
        <dbReference type="Rhea" id="RHEA-COMP:10670"/>
        <dbReference type="ChEBI" id="CHEBI:15378"/>
        <dbReference type="ChEBI" id="CHEBI:30616"/>
        <dbReference type="ChEBI" id="CHEBI:32551"/>
        <dbReference type="ChEBI" id="CHEBI:33019"/>
        <dbReference type="ChEBI" id="CHEBI:82748"/>
        <dbReference type="ChEBI" id="CHEBI:83665"/>
        <dbReference type="ChEBI" id="CHEBI:456215"/>
        <dbReference type="EC" id="6.3.4.19"/>
    </reaction>
</comment>
<evidence type="ECO:0000313" key="11">
    <source>
        <dbReference type="Proteomes" id="UP000315889"/>
    </source>
</evidence>
<dbReference type="Pfam" id="PF11734">
    <property type="entry name" value="TilS_C"/>
    <property type="match status" value="1"/>
</dbReference>
<keyword evidence="2 8" id="KW-0963">Cytoplasm</keyword>
<dbReference type="CDD" id="cd01992">
    <property type="entry name" value="TilS_N"/>
    <property type="match status" value="1"/>
</dbReference>
<evidence type="ECO:0000256" key="6">
    <source>
        <dbReference type="ARBA" id="ARBA00022840"/>
    </source>
</evidence>
<dbReference type="Pfam" id="PF09179">
    <property type="entry name" value="TilS"/>
    <property type="match status" value="1"/>
</dbReference>
<dbReference type="GO" id="GO:0005737">
    <property type="term" value="C:cytoplasm"/>
    <property type="evidence" value="ECO:0007669"/>
    <property type="project" value="UniProtKB-SubCell"/>
</dbReference>
<evidence type="ECO:0000256" key="1">
    <source>
        <dbReference type="ARBA" id="ARBA00004496"/>
    </source>
</evidence>
<organism evidence="10 11">
    <name type="scientific">SAR92 clade bacterium</name>
    <dbReference type="NCBI Taxonomy" id="2315479"/>
    <lineage>
        <taxon>Bacteria</taxon>
        <taxon>Pseudomonadati</taxon>
        <taxon>Pseudomonadota</taxon>
        <taxon>Gammaproteobacteria</taxon>
        <taxon>Cellvibrionales</taxon>
        <taxon>Porticoccaceae</taxon>
        <taxon>SAR92 clade</taxon>
    </lineage>
</organism>
<evidence type="ECO:0000256" key="5">
    <source>
        <dbReference type="ARBA" id="ARBA00022741"/>
    </source>
</evidence>
<sequence length="450" mass="50343">MAKLPTLTPTRVFEPLGDQLSNAQQIVVGFSGGLDSSVLLHSLSQKVEAHRIMAVHINHGLSQNADHWQAHAEGFCQSLGVNFHSETVALVGDGGGLEDAGRLARYEVFERCLDEDGILLLGHHQDDQVETLLYRLMRGTGPRGLSGIPKTRSVGKGVLHRPLLNWPKSSLLDYAMENNIQWIEDESNESNDFDRNYLRNKLIPLIADRWPDYRHRLEGVANISRNSDLLSHSIAIEDMRGLKIRAERGGWSLSLRSFGLLPSLRQANVLRYWAECYGLIAPGLKIINEIGSSVIGARVDASPKVVCQDVEYHRYSGRLYLLKSARVLNDCEQTSSKILWDLNTKSTLKAPMMLAATTVIGEGIRTPKDGRLKVGFRQGGERCRPSGRAHSTSLKKCLQEFGLEPWWRDQVPLIFIDEELVAVADLWVCEGWEASAQEKGIKIHWQDNSL</sequence>
<comment type="function">
    <text evidence="8">Ligates lysine onto the cytidine present at position 34 of the AUA codon-specific tRNA(Ile) that contains the anticodon CAU, in an ATP-dependent manner. Cytidine is converted to lysidine, thus changing the amino acid specificity of the tRNA from methionine to isoleucine.</text>
</comment>
<dbReference type="SUPFAM" id="SSF56037">
    <property type="entry name" value="PheT/TilS domain"/>
    <property type="match status" value="1"/>
</dbReference>
<dbReference type="EMBL" id="SHBP01000003">
    <property type="protein sequence ID" value="RZO20682.1"/>
    <property type="molecule type" value="Genomic_DNA"/>
</dbReference>
<keyword evidence="3 8" id="KW-0436">Ligase</keyword>
<dbReference type="PANTHER" id="PTHR43033">
    <property type="entry name" value="TRNA(ILE)-LYSIDINE SYNTHASE-RELATED"/>
    <property type="match status" value="1"/>
</dbReference>
<feature type="binding site" evidence="8">
    <location>
        <begin position="31"/>
        <end position="36"/>
    </location>
    <ligand>
        <name>ATP</name>
        <dbReference type="ChEBI" id="CHEBI:30616"/>
    </ligand>
</feature>
<feature type="domain" description="Lysidine-tRNA(Ile) synthetase C-terminal" evidence="9">
    <location>
        <begin position="372"/>
        <end position="445"/>
    </location>
</feature>
<dbReference type="PANTHER" id="PTHR43033:SF1">
    <property type="entry name" value="TRNA(ILE)-LYSIDINE SYNTHASE-RELATED"/>
    <property type="match status" value="1"/>
</dbReference>
<protein>
    <recommendedName>
        <fullName evidence="8">tRNA(Ile)-lysidine synthase</fullName>
        <ecNumber evidence="8">6.3.4.19</ecNumber>
    </recommendedName>
    <alternativeName>
        <fullName evidence="8">tRNA(Ile)-2-lysyl-cytidine synthase</fullName>
    </alternativeName>
    <alternativeName>
        <fullName evidence="8">tRNA(Ile)-lysidine synthetase</fullName>
    </alternativeName>
</protein>
<dbReference type="InterPro" id="IPR012795">
    <property type="entry name" value="tRNA_Ile_lys_synt_N"/>
</dbReference>
<comment type="similarity">
    <text evidence="8">Belongs to the tRNA(Ile)-lysidine synthase family.</text>
</comment>
<dbReference type="EC" id="6.3.4.19" evidence="8"/>
<comment type="subcellular location">
    <subcellularLocation>
        <location evidence="1 8">Cytoplasm</location>
    </subcellularLocation>
</comment>
<evidence type="ECO:0000256" key="4">
    <source>
        <dbReference type="ARBA" id="ARBA00022694"/>
    </source>
</evidence>
<dbReference type="SUPFAM" id="SSF82829">
    <property type="entry name" value="MesJ substrate recognition domain-like"/>
    <property type="match status" value="1"/>
</dbReference>
<name>A0A520MHI0_9GAMM</name>
<dbReference type="NCBIfam" id="TIGR02433">
    <property type="entry name" value="lysidine_TilS_C"/>
    <property type="match status" value="1"/>
</dbReference>
<dbReference type="GO" id="GO:0032267">
    <property type="term" value="F:tRNA(Ile)-lysidine synthase activity"/>
    <property type="evidence" value="ECO:0007669"/>
    <property type="project" value="UniProtKB-EC"/>
</dbReference>
<accession>A0A520MHI0</accession>
<dbReference type="InterPro" id="IPR012796">
    <property type="entry name" value="Lysidine-tRNA-synth_C"/>
</dbReference>
<dbReference type="Gene3D" id="3.40.50.620">
    <property type="entry name" value="HUPs"/>
    <property type="match status" value="1"/>
</dbReference>
<dbReference type="InterPro" id="IPR011063">
    <property type="entry name" value="TilS/TtcA_N"/>
</dbReference>
<evidence type="ECO:0000256" key="8">
    <source>
        <dbReference type="HAMAP-Rule" id="MF_01161"/>
    </source>
</evidence>
<evidence type="ECO:0000259" key="9">
    <source>
        <dbReference type="SMART" id="SM00977"/>
    </source>
</evidence>
<gene>
    <name evidence="8 10" type="primary">tilS</name>
    <name evidence="10" type="ORF">EVB03_02940</name>
</gene>
<keyword evidence="6 8" id="KW-0067">ATP-binding</keyword>
<reference evidence="10 11" key="1">
    <citation type="submission" date="2019-02" db="EMBL/GenBank/DDBJ databases">
        <title>Prokaryotic population dynamics and viral predation in marine succession experiment using metagenomics: the confinement effect.</title>
        <authorList>
            <person name="Haro-Moreno J.M."/>
            <person name="Rodriguez-Valera F."/>
            <person name="Lopez-Perez M."/>
        </authorList>
    </citation>
    <scope>NUCLEOTIDE SEQUENCE [LARGE SCALE GENOMIC DNA]</scope>
    <source>
        <strain evidence="10">MED-G170</strain>
    </source>
</reference>
<keyword evidence="4 8" id="KW-0819">tRNA processing</keyword>
<dbReference type="GO" id="GO:0006400">
    <property type="term" value="P:tRNA modification"/>
    <property type="evidence" value="ECO:0007669"/>
    <property type="project" value="UniProtKB-UniRule"/>
</dbReference>
<evidence type="ECO:0000256" key="2">
    <source>
        <dbReference type="ARBA" id="ARBA00022490"/>
    </source>
</evidence>
<dbReference type="NCBIfam" id="TIGR02432">
    <property type="entry name" value="lysidine_TilS_N"/>
    <property type="match status" value="1"/>
</dbReference>
<proteinExistence type="inferred from homology"/>
<evidence type="ECO:0000256" key="7">
    <source>
        <dbReference type="ARBA" id="ARBA00048539"/>
    </source>
</evidence>
<dbReference type="Proteomes" id="UP000315889">
    <property type="component" value="Unassembled WGS sequence"/>
</dbReference>
<keyword evidence="5 8" id="KW-0547">Nucleotide-binding</keyword>
<dbReference type="GO" id="GO:0005524">
    <property type="term" value="F:ATP binding"/>
    <property type="evidence" value="ECO:0007669"/>
    <property type="project" value="UniProtKB-UniRule"/>
</dbReference>
<dbReference type="SUPFAM" id="SSF52402">
    <property type="entry name" value="Adenine nucleotide alpha hydrolases-like"/>
    <property type="match status" value="1"/>
</dbReference>
<dbReference type="InterPro" id="IPR014729">
    <property type="entry name" value="Rossmann-like_a/b/a_fold"/>
</dbReference>
<evidence type="ECO:0000313" key="10">
    <source>
        <dbReference type="EMBL" id="RZO20682.1"/>
    </source>
</evidence>
<evidence type="ECO:0000256" key="3">
    <source>
        <dbReference type="ARBA" id="ARBA00022598"/>
    </source>
</evidence>
<dbReference type="Pfam" id="PF01171">
    <property type="entry name" value="ATP_bind_3"/>
    <property type="match status" value="1"/>
</dbReference>
<comment type="domain">
    <text evidence="8">The N-terminal region contains the highly conserved SGGXDS motif, predicted to be a P-loop motif involved in ATP binding.</text>
</comment>
<dbReference type="SMART" id="SM00977">
    <property type="entry name" value="TilS_C"/>
    <property type="match status" value="1"/>
</dbReference>
<dbReference type="InterPro" id="IPR015262">
    <property type="entry name" value="tRNA_Ile_lys_synt_subst-bd"/>
</dbReference>